<reference evidence="2 3" key="1">
    <citation type="submission" date="2023-07" db="EMBL/GenBank/DDBJ databases">
        <title>Sequencing the genomes of 1000 actinobacteria strains.</title>
        <authorList>
            <person name="Klenk H.-P."/>
        </authorList>
    </citation>
    <scope>NUCLEOTIDE SEQUENCE [LARGE SCALE GENOMIC DNA]</scope>
    <source>
        <strain evidence="2 3">DSM 44711</strain>
    </source>
</reference>
<dbReference type="Gene3D" id="3.10.450.50">
    <property type="match status" value="1"/>
</dbReference>
<gene>
    <name evidence="2" type="ORF">J2S44_007403</name>
</gene>
<dbReference type="AlphaFoldDB" id="A0AAE3ZW83"/>
<dbReference type="EMBL" id="JAVDYC010000001">
    <property type="protein sequence ID" value="MDR7327153.1"/>
    <property type="molecule type" value="Genomic_DNA"/>
</dbReference>
<name>A0AAE3ZW83_9ACTN</name>
<dbReference type="Pfam" id="PF12680">
    <property type="entry name" value="SnoaL_2"/>
    <property type="match status" value="1"/>
</dbReference>
<evidence type="ECO:0000259" key="1">
    <source>
        <dbReference type="Pfam" id="PF12680"/>
    </source>
</evidence>
<evidence type="ECO:0000313" key="3">
    <source>
        <dbReference type="Proteomes" id="UP001183629"/>
    </source>
</evidence>
<dbReference type="InterPro" id="IPR032710">
    <property type="entry name" value="NTF2-like_dom_sf"/>
</dbReference>
<evidence type="ECO:0000313" key="2">
    <source>
        <dbReference type="EMBL" id="MDR7327153.1"/>
    </source>
</evidence>
<dbReference type="SUPFAM" id="SSF54427">
    <property type="entry name" value="NTF2-like"/>
    <property type="match status" value="1"/>
</dbReference>
<protein>
    <submittedName>
        <fullName evidence="2">Ketosteroid isomerase-like protein</fullName>
    </submittedName>
</protein>
<comment type="caution">
    <text evidence="2">The sequence shown here is derived from an EMBL/GenBank/DDBJ whole genome shotgun (WGS) entry which is preliminary data.</text>
</comment>
<keyword evidence="3" id="KW-1185">Reference proteome</keyword>
<proteinExistence type="predicted"/>
<dbReference type="InterPro" id="IPR037401">
    <property type="entry name" value="SnoaL-like"/>
</dbReference>
<feature type="domain" description="SnoaL-like" evidence="1">
    <location>
        <begin position="13"/>
        <end position="123"/>
    </location>
</feature>
<dbReference type="GO" id="GO:0016853">
    <property type="term" value="F:isomerase activity"/>
    <property type="evidence" value="ECO:0007669"/>
    <property type="project" value="UniProtKB-KW"/>
</dbReference>
<sequence length="142" mass="15858">MSNDRLAPLDLAKTFFEALEKHDISLIERHLADDVVELIPFSNTGKPDPFYAFNGKPEVLAYLTTIVTRFSRVVLLNKRYSVDADGGTVFVQAEGDLVQAGTGTAYRNVYVFKFEIRDEQITHIDEYANPVTYSLLAGLPLG</sequence>
<organism evidence="2 3">
    <name type="scientific">Catenuloplanes niger</name>
    <dbReference type="NCBI Taxonomy" id="587534"/>
    <lineage>
        <taxon>Bacteria</taxon>
        <taxon>Bacillati</taxon>
        <taxon>Actinomycetota</taxon>
        <taxon>Actinomycetes</taxon>
        <taxon>Micromonosporales</taxon>
        <taxon>Micromonosporaceae</taxon>
        <taxon>Catenuloplanes</taxon>
    </lineage>
</organism>
<keyword evidence="2" id="KW-0413">Isomerase</keyword>
<dbReference type="RefSeq" id="WP_310424112.1">
    <property type="nucleotide sequence ID" value="NZ_JAVDYC010000001.1"/>
</dbReference>
<dbReference type="Proteomes" id="UP001183629">
    <property type="component" value="Unassembled WGS sequence"/>
</dbReference>
<accession>A0AAE3ZW83</accession>